<evidence type="ECO:0000256" key="1">
    <source>
        <dbReference type="ARBA" id="ARBA00022679"/>
    </source>
</evidence>
<evidence type="ECO:0000313" key="6">
    <source>
        <dbReference type="EMBL" id="KAB1219216.1"/>
    </source>
</evidence>
<organism evidence="6 7">
    <name type="scientific">Morella rubra</name>
    <name type="common">Chinese bayberry</name>
    <dbReference type="NCBI Taxonomy" id="262757"/>
    <lineage>
        <taxon>Eukaryota</taxon>
        <taxon>Viridiplantae</taxon>
        <taxon>Streptophyta</taxon>
        <taxon>Embryophyta</taxon>
        <taxon>Tracheophyta</taxon>
        <taxon>Spermatophyta</taxon>
        <taxon>Magnoliopsida</taxon>
        <taxon>eudicotyledons</taxon>
        <taxon>Gunneridae</taxon>
        <taxon>Pentapetalae</taxon>
        <taxon>rosids</taxon>
        <taxon>fabids</taxon>
        <taxon>Fagales</taxon>
        <taxon>Myricaceae</taxon>
        <taxon>Morella</taxon>
    </lineage>
</organism>
<keyword evidence="3 6" id="KW-0418">Kinase</keyword>
<evidence type="ECO:0000256" key="3">
    <source>
        <dbReference type="ARBA" id="ARBA00022777"/>
    </source>
</evidence>
<name>A0A6A1W4G8_9ROSI</name>
<dbReference type="PANTHER" id="PTHR43671:SF66">
    <property type="entry name" value="SERINE_THREONINE-PROTEIN KINASE NEK2"/>
    <property type="match status" value="1"/>
</dbReference>
<proteinExistence type="predicted"/>
<protein>
    <submittedName>
        <fullName evidence="6">Serine/threonine-protein kinase Nek3</fullName>
    </submittedName>
</protein>
<comment type="caution">
    <text evidence="6">The sequence shown here is derived from an EMBL/GenBank/DDBJ whole genome shotgun (WGS) entry which is preliminary data.</text>
</comment>
<dbReference type="PANTHER" id="PTHR43671">
    <property type="entry name" value="SERINE/THREONINE-PROTEIN KINASE NEK"/>
    <property type="match status" value="1"/>
</dbReference>
<dbReference type="GO" id="GO:0005524">
    <property type="term" value="F:ATP binding"/>
    <property type="evidence" value="ECO:0007669"/>
    <property type="project" value="UniProtKB-KW"/>
</dbReference>
<keyword evidence="4" id="KW-0067">ATP-binding</keyword>
<dbReference type="Pfam" id="PF00069">
    <property type="entry name" value="Pkinase"/>
    <property type="match status" value="1"/>
</dbReference>
<feature type="domain" description="Protein kinase" evidence="5">
    <location>
        <begin position="1"/>
        <end position="119"/>
    </location>
</feature>
<dbReference type="InterPro" id="IPR000719">
    <property type="entry name" value="Prot_kinase_dom"/>
</dbReference>
<dbReference type="PROSITE" id="PS50011">
    <property type="entry name" value="PROTEIN_KINASE_DOM"/>
    <property type="match status" value="1"/>
</dbReference>
<sequence length="119" mass="13798">MELISKVRNPFIIEYKDSWVEKGCFVCIVLGYFEGGDMWAIFIAKKLCKWLVQLLMVLYYLHANHILHRDVKCSNLFLTRDQDTRLDYIYTSFLTSALYGYHGFSAPYAGCGNSKLHVA</sequence>
<evidence type="ECO:0000259" key="5">
    <source>
        <dbReference type="PROSITE" id="PS50011"/>
    </source>
</evidence>
<dbReference type="AlphaFoldDB" id="A0A6A1W4G8"/>
<keyword evidence="7" id="KW-1185">Reference proteome</keyword>
<dbReference type="PROSITE" id="PS00108">
    <property type="entry name" value="PROTEIN_KINASE_ST"/>
    <property type="match status" value="1"/>
</dbReference>
<accession>A0A6A1W4G8</accession>
<dbReference type="Proteomes" id="UP000516437">
    <property type="component" value="Chromosome 3"/>
</dbReference>
<gene>
    <name evidence="6" type="ORF">CJ030_MR3G001301</name>
</gene>
<keyword evidence="2" id="KW-0547">Nucleotide-binding</keyword>
<reference evidence="6 7" key="1">
    <citation type="journal article" date="2019" name="Plant Biotechnol. J.">
        <title>The red bayberry genome and genetic basis of sex determination.</title>
        <authorList>
            <person name="Jia H.M."/>
            <person name="Jia H.J."/>
            <person name="Cai Q.L."/>
            <person name="Wang Y."/>
            <person name="Zhao H.B."/>
            <person name="Yang W.F."/>
            <person name="Wang G.Y."/>
            <person name="Li Y.H."/>
            <person name="Zhan D.L."/>
            <person name="Shen Y.T."/>
            <person name="Niu Q.F."/>
            <person name="Chang L."/>
            <person name="Qiu J."/>
            <person name="Zhao L."/>
            <person name="Xie H.B."/>
            <person name="Fu W.Y."/>
            <person name="Jin J."/>
            <person name="Li X.W."/>
            <person name="Jiao Y."/>
            <person name="Zhou C.C."/>
            <person name="Tu T."/>
            <person name="Chai C.Y."/>
            <person name="Gao J.L."/>
            <person name="Fan L.J."/>
            <person name="van de Weg E."/>
            <person name="Wang J.Y."/>
            <person name="Gao Z.S."/>
        </authorList>
    </citation>
    <scope>NUCLEOTIDE SEQUENCE [LARGE SCALE GENOMIC DNA]</scope>
    <source>
        <tissue evidence="6">Leaves</tissue>
    </source>
</reference>
<dbReference type="Gene3D" id="1.10.510.10">
    <property type="entry name" value="Transferase(Phosphotransferase) domain 1"/>
    <property type="match status" value="1"/>
</dbReference>
<dbReference type="GO" id="GO:0004674">
    <property type="term" value="F:protein serine/threonine kinase activity"/>
    <property type="evidence" value="ECO:0007669"/>
    <property type="project" value="TreeGrafter"/>
</dbReference>
<dbReference type="SUPFAM" id="SSF56112">
    <property type="entry name" value="Protein kinase-like (PK-like)"/>
    <property type="match status" value="1"/>
</dbReference>
<dbReference type="InterPro" id="IPR008271">
    <property type="entry name" value="Ser/Thr_kinase_AS"/>
</dbReference>
<dbReference type="OrthoDB" id="248923at2759"/>
<dbReference type="InterPro" id="IPR011009">
    <property type="entry name" value="Kinase-like_dom_sf"/>
</dbReference>
<keyword evidence="1" id="KW-0808">Transferase</keyword>
<evidence type="ECO:0000256" key="4">
    <source>
        <dbReference type="ARBA" id="ARBA00022840"/>
    </source>
</evidence>
<evidence type="ECO:0000313" key="7">
    <source>
        <dbReference type="Proteomes" id="UP000516437"/>
    </source>
</evidence>
<dbReference type="EMBL" id="RXIC02000021">
    <property type="protein sequence ID" value="KAB1219216.1"/>
    <property type="molecule type" value="Genomic_DNA"/>
</dbReference>
<dbReference type="Gene3D" id="3.30.200.20">
    <property type="entry name" value="Phosphorylase Kinase, domain 1"/>
    <property type="match status" value="1"/>
</dbReference>
<dbReference type="InterPro" id="IPR050660">
    <property type="entry name" value="NEK_Ser/Thr_kinase"/>
</dbReference>
<evidence type="ECO:0000256" key="2">
    <source>
        <dbReference type="ARBA" id="ARBA00022741"/>
    </source>
</evidence>